<reference evidence="5" key="1">
    <citation type="submission" date="2014-11" db="EMBL/GenBank/DDBJ databases">
        <authorList>
            <person name="Amaro Gonzalez C."/>
        </authorList>
    </citation>
    <scope>NUCLEOTIDE SEQUENCE</scope>
</reference>
<name>A0A0E9XAK3_ANGAN</name>
<dbReference type="Pfam" id="PF00628">
    <property type="entry name" value="PHD"/>
    <property type="match status" value="1"/>
</dbReference>
<feature type="domain" description="Zinc finger PHD-type" evidence="4">
    <location>
        <begin position="37"/>
        <end position="80"/>
    </location>
</feature>
<evidence type="ECO:0000256" key="2">
    <source>
        <dbReference type="ARBA" id="ARBA00022771"/>
    </source>
</evidence>
<dbReference type="EMBL" id="GBXM01008810">
    <property type="protein sequence ID" value="JAH99767.1"/>
    <property type="molecule type" value="Transcribed_RNA"/>
</dbReference>
<organism evidence="5">
    <name type="scientific">Anguilla anguilla</name>
    <name type="common">European freshwater eel</name>
    <name type="synonym">Muraena anguilla</name>
    <dbReference type="NCBI Taxonomy" id="7936"/>
    <lineage>
        <taxon>Eukaryota</taxon>
        <taxon>Metazoa</taxon>
        <taxon>Chordata</taxon>
        <taxon>Craniata</taxon>
        <taxon>Vertebrata</taxon>
        <taxon>Euteleostomi</taxon>
        <taxon>Actinopterygii</taxon>
        <taxon>Neopterygii</taxon>
        <taxon>Teleostei</taxon>
        <taxon>Anguilliformes</taxon>
        <taxon>Anguillidae</taxon>
        <taxon>Anguilla</taxon>
    </lineage>
</organism>
<dbReference type="SMART" id="SM00249">
    <property type="entry name" value="PHD"/>
    <property type="match status" value="1"/>
</dbReference>
<proteinExistence type="predicted"/>
<protein>
    <recommendedName>
        <fullName evidence="4">Zinc finger PHD-type domain-containing protein</fullName>
    </recommendedName>
</protein>
<dbReference type="InterPro" id="IPR011011">
    <property type="entry name" value="Znf_FYVE_PHD"/>
</dbReference>
<dbReference type="InterPro" id="IPR001965">
    <property type="entry name" value="Znf_PHD"/>
</dbReference>
<sequence length="86" mass="9784">MRTHLFASFQAGIRTPFPSTVRCPTAKAVHAIEVDIHCLCRRTVRTGKDPLVFCRRCSRPFHESCLNLKNLDVYICPSCTVIFRAC</sequence>
<evidence type="ECO:0000259" key="4">
    <source>
        <dbReference type="SMART" id="SM00249"/>
    </source>
</evidence>
<reference evidence="5" key="2">
    <citation type="journal article" date="2015" name="Fish Shellfish Immunol.">
        <title>Early steps in the European eel (Anguilla anguilla)-Vibrio vulnificus interaction in the gills: Role of the RtxA13 toxin.</title>
        <authorList>
            <person name="Callol A."/>
            <person name="Pajuelo D."/>
            <person name="Ebbesson L."/>
            <person name="Teles M."/>
            <person name="MacKenzie S."/>
            <person name="Amaro C."/>
        </authorList>
    </citation>
    <scope>NUCLEOTIDE SEQUENCE</scope>
</reference>
<evidence type="ECO:0000256" key="1">
    <source>
        <dbReference type="ARBA" id="ARBA00022723"/>
    </source>
</evidence>
<keyword evidence="1" id="KW-0479">Metal-binding</keyword>
<dbReference type="PROSITE" id="PS01359">
    <property type="entry name" value="ZF_PHD_1"/>
    <property type="match status" value="1"/>
</dbReference>
<dbReference type="Gene3D" id="3.30.40.10">
    <property type="entry name" value="Zinc/RING finger domain, C3HC4 (zinc finger)"/>
    <property type="match status" value="1"/>
</dbReference>
<dbReference type="SUPFAM" id="SSF57903">
    <property type="entry name" value="FYVE/PHD zinc finger"/>
    <property type="match status" value="1"/>
</dbReference>
<dbReference type="GO" id="GO:0008270">
    <property type="term" value="F:zinc ion binding"/>
    <property type="evidence" value="ECO:0007669"/>
    <property type="project" value="UniProtKB-KW"/>
</dbReference>
<keyword evidence="3" id="KW-0862">Zinc</keyword>
<dbReference type="InterPro" id="IPR019787">
    <property type="entry name" value="Znf_PHD-finger"/>
</dbReference>
<dbReference type="InterPro" id="IPR013083">
    <property type="entry name" value="Znf_RING/FYVE/PHD"/>
</dbReference>
<evidence type="ECO:0000256" key="3">
    <source>
        <dbReference type="ARBA" id="ARBA00022833"/>
    </source>
</evidence>
<accession>A0A0E9XAK3</accession>
<evidence type="ECO:0000313" key="5">
    <source>
        <dbReference type="EMBL" id="JAH99767.1"/>
    </source>
</evidence>
<dbReference type="AlphaFoldDB" id="A0A0E9XAK3"/>
<dbReference type="InterPro" id="IPR019786">
    <property type="entry name" value="Zinc_finger_PHD-type_CS"/>
</dbReference>
<keyword evidence="2" id="KW-0863">Zinc-finger</keyword>